<protein>
    <recommendedName>
        <fullName evidence="2 5">Basal-body rod modification protein FlgD</fullName>
    </recommendedName>
</protein>
<accession>A0A6B2KRV0</accession>
<comment type="function">
    <text evidence="4 5">Required for flagellar hook formation. May act as a scaffolding protein.</text>
</comment>
<keyword evidence="9" id="KW-1185">Reference proteome</keyword>
<evidence type="ECO:0000256" key="1">
    <source>
        <dbReference type="ARBA" id="ARBA00010577"/>
    </source>
</evidence>
<keyword evidence="8" id="KW-0969">Cilium</keyword>
<dbReference type="Proteomes" id="UP000482578">
    <property type="component" value="Unassembled WGS sequence"/>
</dbReference>
<sequence>MMLNDARFAGAQSKSPQGAGAPVTPQPGQDETSKMFMTLLLAQIQNQNPLEPADPAQFVNQLVQMNQLQSTQNMLSELGAHSLLLRELQGLSLSGLVGSQAMVTVDAMDLSGDAVSGRLTLTGAEKDVTLVLTGEDGQRHEVALGERAEGESAFSVDPKALGLPEGRYSVEVKTASGKKAMLEVEAKIESVRLPIGGGEPLVRLAGIGEFPASYVTQLLGKPAAARAA</sequence>
<reference evidence="8 9" key="1">
    <citation type="submission" date="2020-02" db="EMBL/GenBank/DDBJ databases">
        <authorList>
            <person name="Yang Z."/>
        </authorList>
    </citation>
    <scope>NUCLEOTIDE SEQUENCE [LARGE SCALE GENOMIC DNA]</scope>
    <source>
        <strain evidence="8 9">HX-7-9</strain>
    </source>
</reference>
<proteinExistence type="inferred from homology"/>
<dbReference type="RefSeq" id="WP_163315998.1">
    <property type="nucleotide sequence ID" value="NZ_JAAGAA010000006.1"/>
</dbReference>
<keyword evidence="8" id="KW-0282">Flagellum</keyword>
<evidence type="ECO:0000256" key="5">
    <source>
        <dbReference type="RuleBase" id="RU362076"/>
    </source>
</evidence>
<dbReference type="Gene3D" id="2.60.40.4070">
    <property type="match status" value="1"/>
</dbReference>
<dbReference type="EMBL" id="JAAGAA010000006">
    <property type="protein sequence ID" value="NDV12781.1"/>
    <property type="molecule type" value="Genomic_DNA"/>
</dbReference>
<evidence type="ECO:0000256" key="6">
    <source>
        <dbReference type="SAM" id="MobiDB-lite"/>
    </source>
</evidence>
<keyword evidence="8" id="KW-0966">Cell projection</keyword>
<comment type="similarity">
    <text evidence="1 5">Belongs to the FlgD family.</text>
</comment>
<evidence type="ECO:0000259" key="7">
    <source>
        <dbReference type="Pfam" id="PF13860"/>
    </source>
</evidence>
<dbReference type="GO" id="GO:0044781">
    <property type="term" value="P:bacterial-type flagellum organization"/>
    <property type="evidence" value="ECO:0007669"/>
    <property type="project" value="UniProtKB-UniRule"/>
</dbReference>
<name>A0A6B2KRV0_9NEIS</name>
<dbReference type="InterPro" id="IPR005648">
    <property type="entry name" value="FlgD"/>
</dbReference>
<dbReference type="InterPro" id="IPR025965">
    <property type="entry name" value="FlgD/Vpr_Ig-like"/>
</dbReference>
<feature type="domain" description="FlgD/Vpr Ig-like" evidence="7">
    <location>
        <begin position="112"/>
        <end position="177"/>
    </location>
</feature>
<dbReference type="AlphaFoldDB" id="A0A6B2KRV0"/>
<comment type="caution">
    <text evidence="8">The sequence shown here is derived from an EMBL/GenBank/DDBJ whole genome shotgun (WGS) entry which is preliminary data.</text>
</comment>
<organism evidence="8 9">
    <name type="scientific">Crenobacter caeni</name>
    <dbReference type="NCBI Taxonomy" id="2705474"/>
    <lineage>
        <taxon>Bacteria</taxon>
        <taxon>Pseudomonadati</taxon>
        <taxon>Pseudomonadota</taxon>
        <taxon>Betaproteobacteria</taxon>
        <taxon>Neisseriales</taxon>
        <taxon>Neisseriaceae</taxon>
        <taxon>Crenobacter</taxon>
    </lineage>
</organism>
<evidence type="ECO:0000256" key="4">
    <source>
        <dbReference type="ARBA" id="ARBA00024746"/>
    </source>
</evidence>
<evidence type="ECO:0000313" key="8">
    <source>
        <dbReference type="EMBL" id="NDV12781.1"/>
    </source>
</evidence>
<evidence type="ECO:0000256" key="3">
    <source>
        <dbReference type="ARBA" id="ARBA00022795"/>
    </source>
</evidence>
<dbReference type="Pfam" id="PF03963">
    <property type="entry name" value="FlgD"/>
    <property type="match status" value="1"/>
</dbReference>
<dbReference type="Gene3D" id="2.30.30.910">
    <property type="match status" value="1"/>
</dbReference>
<dbReference type="Pfam" id="PF13860">
    <property type="entry name" value="FlgD_ig"/>
    <property type="match status" value="1"/>
</dbReference>
<evidence type="ECO:0000256" key="2">
    <source>
        <dbReference type="ARBA" id="ARBA00016013"/>
    </source>
</evidence>
<evidence type="ECO:0000313" key="9">
    <source>
        <dbReference type="Proteomes" id="UP000482578"/>
    </source>
</evidence>
<keyword evidence="3 5" id="KW-1005">Bacterial flagellum biogenesis</keyword>
<gene>
    <name evidence="8" type="ORF">GZH52_08185</name>
</gene>
<feature type="region of interest" description="Disordered" evidence="6">
    <location>
        <begin position="1"/>
        <end position="31"/>
    </location>
</feature>